<dbReference type="GeneID" id="70188462"/>
<dbReference type="Proteomes" id="UP000756346">
    <property type="component" value="Unassembled WGS sequence"/>
</dbReference>
<protein>
    <submittedName>
        <fullName evidence="1">Uncharacterized protein</fullName>
    </submittedName>
</protein>
<dbReference type="OrthoDB" id="10261408at2759"/>
<dbReference type="EMBL" id="JAGTJQ010000006">
    <property type="protein sequence ID" value="KAH7029651.1"/>
    <property type="molecule type" value="Genomic_DNA"/>
</dbReference>
<gene>
    <name evidence="1" type="ORF">B0I36DRAFT_364163</name>
</gene>
<dbReference type="CDD" id="cd12148">
    <property type="entry name" value="fungal_TF_MHR"/>
    <property type="match status" value="1"/>
</dbReference>
<keyword evidence="2" id="KW-1185">Reference proteome</keyword>
<dbReference type="AlphaFoldDB" id="A0A9P9BTA8"/>
<sequence>MQQATNIGQKLGFFDGKSPIARKTTEEMTEDDRMCCHAAWSSFNWRMVVSLFYRQPEVVAIDQTPTLPILDRWSSGRTRQSPLSATDDNTPLDISTSVGVAFTALCQLWSMLHEFLWVYYPSRMDATPRDQKWKLTEHKFREILAWTSRLPDVLALVDSRPSHVHVLHIWIHAALMDLLRPFIGQEDRAGKRLTTFAAEDNHAIYAYKASANQLKRLIMEYRGRHEASTYSILWHTGLLYLVNAMLEKPRDPDWHLYFLLCIHDYEILRRPYPISEAISKSLLEITLRKTGMPAEKARRILQCIERSGLERVDDKIRAPFVGDLEMALKDADGSSVENYGELF</sequence>
<name>A0A9P9BTA8_9PEZI</name>
<dbReference type="RefSeq" id="XP_046011939.1">
    <property type="nucleotide sequence ID" value="XM_046158916.1"/>
</dbReference>
<dbReference type="InterPro" id="IPR053187">
    <property type="entry name" value="Notoamide_regulator"/>
</dbReference>
<comment type="caution">
    <text evidence="1">The sequence shown here is derived from an EMBL/GenBank/DDBJ whole genome shotgun (WGS) entry which is preliminary data.</text>
</comment>
<dbReference type="PANTHER" id="PTHR47256:SF1">
    <property type="entry name" value="ZN(II)2CYS6 TRANSCRIPTION FACTOR (EUROFUNG)"/>
    <property type="match status" value="1"/>
</dbReference>
<accession>A0A9P9BTA8</accession>
<proteinExistence type="predicted"/>
<evidence type="ECO:0000313" key="2">
    <source>
        <dbReference type="Proteomes" id="UP000756346"/>
    </source>
</evidence>
<organism evidence="1 2">
    <name type="scientific">Microdochium trichocladiopsis</name>
    <dbReference type="NCBI Taxonomy" id="1682393"/>
    <lineage>
        <taxon>Eukaryota</taxon>
        <taxon>Fungi</taxon>
        <taxon>Dikarya</taxon>
        <taxon>Ascomycota</taxon>
        <taxon>Pezizomycotina</taxon>
        <taxon>Sordariomycetes</taxon>
        <taxon>Xylariomycetidae</taxon>
        <taxon>Xylariales</taxon>
        <taxon>Microdochiaceae</taxon>
        <taxon>Microdochium</taxon>
    </lineage>
</organism>
<reference evidence="1" key="1">
    <citation type="journal article" date="2021" name="Nat. Commun.">
        <title>Genetic determinants of endophytism in the Arabidopsis root mycobiome.</title>
        <authorList>
            <person name="Mesny F."/>
            <person name="Miyauchi S."/>
            <person name="Thiergart T."/>
            <person name="Pickel B."/>
            <person name="Atanasova L."/>
            <person name="Karlsson M."/>
            <person name="Huettel B."/>
            <person name="Barry K.W."/>
            <person name="Haridas S."/>
            <person name="Chen C."/>
            <person name="Bauer D."/>
            <person name="Andreopoulos W."/>
            <person name="Pangilinan J."/>
            <person name="LaButti K."/>
            <person name="Riley R."/>
            <person name="Lipzen A."/>
            <person name="Clum A."/>
            <person name="Drula E."/>
            <person name="Henrissat B."/>
            <person name="Kohler A."/>
            <person name="Grigoriev I.V."/>
            <person name="Martin F.M."/>
            <person name="Hacquard S."/>
        </authorList>
    </citation>
    <scope>NUCLEOTIDE SEQUENCE</scope>
    <source>
        <strain evidence="1">MPI-CAGE-CH-0230</strain>
    </source>
</reference>
<evidence type="ECO:0000313" key="1">
    <source>
        <dbReference type="EMBL" id="KAH7029651.1"/>
    </source>
</evidence>
<dbReference type="PANTHER" id="PTHR47256">
    <property type="entry name" value="ZN(II)2CYS6 TRANSCRIPTION FACTOR (EUROFUNG)-RELATED"/>
    <property type="match status" value="1"/>
</dbReference>